<organism evidence="2 3">
    <name type="scientific">Pomacea canaliculata</name>
    <name type="common">Golden apple snail</name>
    <dbReference type="NCBI Taxonomy" id="400727"/>
    <lineage>
        <taxon>Eukaryota</taxon>
        <taxon>Metazoa</taxon>
        <taxon>Spiralia</taxon>
        <taxon>Lophotrochozoa</taxon>
        <taxon>Mollusca</taxon>
        <taxon>Gastropoda</taxon>
        <taxon>Caenogastropoda</taxon>
        <taxon>Architaenioglossa</taxon>
        <taxon>Ampullarioidea</taxon>
        <taxon>Ampullariidae</taxon>
        <taxon>Pomacea</taxon>
    </lineage>
</organism>
<reference evidence="2 3" key="1">
    <citation type="submission" date="2018-04" db="EMBL/GenBank/DDBJ databases">
        <title>The genome of golden apple snail Pomacea canaliculata provides insight into stress tolerance and invasive adaptation.</title>
        <authorList>
            <person name="Liu C."/>
            <person name="Liu B."/>
            <person name="Ren Y."/>
            <person name="Zhang Y."/>
            <person name="Wang H."/>
            <person name="Li S."/>
            <person name="Jiang F."/>
            <person name="Yin L."/>
            <person name="Zhang G."/>
            <person name="Qian W."/>
            <person name="Fan W."/>
        </authorList>
    </citation>
    <scope>NUCLEOTIDE SEQUENCE [LARGE SCALE GENOMIC DNA]</scope>
    <source>
        <strain evidence="2">SZHN2017</strain>
        <tissue evidence="2">Muscle</tissue>
    </source>
</reference>
<keyword evidence="3" id="KW-1185">Reference proteome</keyword>
<evidence type="ECO:0000313" key="3">
    <source>
        <dbReference type="Proteomes" id="UP000245119"/>
    </source>
</evidence>
<dbReference type="Proteomes" id="UP000245119">
    <property type="component" value="Linkage Group LG4"/>
</dbReference>
<comment type="caution">
    <text evidence="2">The sequence shown here is derived from an EMBL/GenBank/DDBJ whole genome shotgun (WGS) entry which is preliminary data.</text>
</comment>
<name>A0A2T7PH16_POMCA</name>
<evidence type="ECO:0000313" key="2">
    <source>
        <dbReference type="EMBL" id="PVD32711.1"/>
    </source>
</evidence>
<sequence>MVRSGGHTGIFIWLPPRIDDPRWSEVSFLKAIPPSYLEGFAEGDAGCRMPLVHTRQRSHRDDNSRTVTTGAHSFAHHPADVIPAGQRHPFDDPSTT</sequence>
<accession>A0A2T7PH16</accession>
<evidence type="ECO:0000256" key="1">
    <source>
        <dbReference type="SAM" id="MobiDB-lite"/>
    </source>
</evidence>
<proteinExistence type="predicted"/>
<dbReference type="EMBL" id="PZQS01000004">
    <property type="protein sequence ID" value="PVD32711.1"/>
    <property type="molecule type" value="Genomic_DNA"/>
</dbReference>
<gene>
    <name evidence="2" type="ORF">C0Q70_08156</name>
</gene>
<protein>
    <submittedName>
        <fullName evidence="2">Uncharacterized protein</fullName>
    </submittedName>
</protein>
<feature type="region of interest" description="Disordered" evidence="1">
    <location>
        <begin position="54"/>
        <end position="96"/>
    </location>
</feature>
<dbReference type="AlphaFoldDB" id="A0A2T7PH16"/>